<keyword evidence="2" id="KW-1185">Reference proteome</keyword>
<protein>
    <submittedName>
        <fullName evidence="1">Uncharacterized protein</fullName>
    </submittedName>
</protein>
<organism evidence="1 2">
    <name type="scientific">Catharanthus roseus</name>
    <name type="common">Madagascar periwinkle</name>
    <name type="synonym">Vinca rosea</name>
    <dbReference type="NCBI Taxonomy" id="4058"/>
    <lineage>
        <taxon>Eukaryota</taxon>
        <taxon>Viridiplantae</taxon>
        <taxon>Streptophyta</taxon>
        <taxon>Embryophyta</taxon>
        <taxon>Tracheophyta</taxon>
        <taxon>Spermatophyta</taxon>
        <taxon>Magnoliopsida</taxon>
        <taxon>eudicotyledons</taxon>
        <taxon>Gunneridae</taxon>
        <taxon>Pentapetalae</taxon>
        <taxon>asterids</taxon>
        <taxon>lamiids</taxon>
        <taxon>Gentianales</taxon>
        <taxon>Apocynaceae</taxon>
        <taxon>Rauvolfioideae</taxon>
        <taxon>Vinceae</taxon>
        <taxon>Catharanthinae</taxon>
        <taxon>Catharanthus</taxon>
    </lineage>
</organism>
<evidence type="ECO:0000313" key="1">
    <source>
        <dbReference type="EMBL" id="KAI5647677.1"/>
    </source>
</evidence>
<proteinExistence type="predicted"/>
<evidence type="ECO:0000313" key="2">
    <source>
        <dbReference type="Proteomes" id="UP001060085"/>
    </source>
</evidence>
<dbReference type="Proteomes" id="UP001060085">
    <property type="component" value="Linkage Group LG08"/>
</dbReference>
<reference evidence="2" key="1">
    <citation type="journal article" date="2023" name="Nat. Plants">
        <title>Single-cell RNA sequencing provides a high-resolution roadmap for understanding the multicellular compartmentation of specialized metabolism.</title>
        <authorList>
            <person name="Sun S."/>
            <person name="Shen X."/>
            <person name="Li Y."/>
            <person name="Li Y."/>
            <person name="Wang S."/>
            <person name="Li R."/>
            <person name="Zhang H."/>
            <person name="Shen G."/>
            <person name="Guo B."/>
            <person name="Wei J."/>
            <person name="Xu J."/>
            <person name="St-Pierre B."/>
            <person name="Chen S."/>
            <person name="Sun C."/>
        </authorList>
    </citation>
    <scope>NUCLEOTIDE SEQUENCE [LARGE SCALE GENOMIC DNA]</scope>
</reference>
<gene>
    <name evidence="1" type="ORF">M9H77_33682</name>
</gene>
<name>A0ACB9ZJ64_CATRO</name>
<comment type="caution">
    <text evidence="1">The sequence shown here is derived from an EMBL/GenBank/DDBJ whole genome shotgun (WGS) entry which is preliminary data.</text>
</comment>
<accession>A0ACB9ZJ64</accession>
<sequence length="364" mass="40381">MESSSSFQVNGVGAEVRRIHIIYFLSRKGRIEHPHLIRLHHLSRNGVRLRDETEKCADVKRWLSELRGNEMPHSFSWSYKRRYKSGYVWQDLLDEDLITPISDNEYVLKGSEISSNSSSSSCSKENSLSHEEKQSPRKEEEIIMSPENQELETKTTPSPPQSPPPTQEEIQFSSNSQSFGSEKSTITEDHSGEEIHQDEEANIQADNPLLCSNPSKKKTKNGKIKEKKSTISSSSTTTSGGGGGDLNQSSTFSRSKSYSNGASLLFRNLINCRTSVETNDSAMVTINKATKPSLITKQNLSSDVIKGDKLGGSQRVFGTTLNSQSFYPARRSLDGVKSSTKNKGEFGNQKAVPPYKPINGPHCS</sequence>
<dbReference type="EMBL" id="CM044708">
    <property type="protein sequence ID" value="KAI5647677.1"/>
    <property type="molecule type" value="Genomic_DNA"/>
</dbReference>